<reference evidence="1 2" key="1">
    <citation type="submission" date="2016-07" db="EMBL/GenBank/DDBJ databases">
        <title>Pervasive Adenine N6-methylation of Active Genes in Fungi.</title>
        <authorList>
            <consortium name="DOE Joint Genome Institute"/>
            <person name="Mondo S.J."/>
            <person name="Dannebaum R.O."/>
            <person name="Kuo R.C."/>
            <person name="Labutti K."/>
            <person name="Haridas S."/>
            <person name="Kuo A."/>
            <person name="Salamov A."/>
            <person name="Ahrendt S.R."/>
            <person name="Lipzen A."/>
            <person name="Sullivan W."/>
            <person name="Andreopoulos W.B."/>
            <person name="Clum A."/>
            <person name="Lindquist E."/>
            <person name="Daum C."/>
            <person name="Ramamoorthy G.K."/>
            <person name="Gryganskyi A."/>
            <person name="Culley D."/>
            <person name="Magnuson J.K."/>
            <person name="James T.Y."/>
            <person name="O'Malley M.A."/>
            <person name="Stajich J.E."/>
            <person name="Spatafora J.W."/>
            <person name="Visel A."/>
            <person name="Grigoriev I.V."/>
        </authorList>
    </citation>
    <scope>NUCLEOTIDE SEQUENCE [LARGE SCALE GENOMIC DNA]</scope>
    <source>
        <strain evidence="1 2">62-1032</strain>
    </source>
</reference>
<comment type="caution">
    <text evidence="1">The sequence shown here is derived from an EMBL/GenBank/DDBJ whole genome shotgun (WGS) entry which is preliminary data.</text>
</comment>
<organism evidence="1 2">
    <name type="scientific">Leucosporidium creatinivorum</name>
    <dbReference type="NCBI Taxonomy" id="106004"/>
    <lineage>
        <taxon>Eukaryota</taxon>
        <taxon>Fungi</taxon>
        <taxon>Dikarya</taxon>
        <taxon>Basidiomycota</taxon>
        <taxon>Pucciniomycotina</taxon>
        <taxon>Microbotryomycetes</taxon>
        <taxon>Leucosporidiales</taxon>
        <taxon>Leucosporidium</taxon>
    </lineage>
</organism>
<dbReference type="EMBL" id="MCGR01000032">
    <property type="protein sequence ID" value="ORY77276.1"/>
    <property type="molecule type" value="Genomic_DNA"/>
</dbReference>
<accession>A0A1Y2F1Q0</accession>
<name>A0A1Y2F1Q0_9BASI</name>
<dbReference type="InParanoid" id="A0A1Y2F1Q0"/>
<evidence type="ECO:0000313" key="1">
    <source>
        <dbReference type="EMBL" id="ORY77276.1"/>
    </source>
</evidence>
<dbReference type="AlphaFoldDB" id="A0A1Y2F1Q0"/>
<proteinExistence type="predicted"/>
<gene>
    <name evidence="1" type="ORF">BCR35DRAFT_332654</name>
</gene>
<dbReference type="Proteomes" id="UP000193467">
    <property type="component" value="Unassembled WGS sequence"/>
</dbReference>
<protein>
    <submittedName>
        <fullName evidence="1">Uncharacterized protein</fullName>
    </submittedName>
</protein>
<evidence type="ECO:0000313" key="2">
    <source>
        <dbReference type="Proteomes" id="UP000193467"/>
    </source>
</evidence>
<keyword evidence="2" id="KW-1185">Reference proteome</keyword>
<sequence>MPVTVAEVNALYGHYTAAMVAPLPPSPLTKEPALAMLQVSTQVAECFVGSNPIFPSSPEGGLTQVDHWATELLQLDEQIRTRINGLRQTHAPFRARDEPRFINRYVGEYHNSRPYVQIMMAAEPVERMKRYCNRVCNAMLQASSSISAISVLLFVCMRDWDTLDAWQRGKWIHHEAERRGVAIRDDAIPHSLGHLASLTSRQSRRSRVPQNELRARWNGA</sequence>